<dbReference type="EMBL" id="QLYR01000005">
    <property type="protein sequence ID" value="RAQ28534.1"/>
    <property type="molecule type" value="Genomic_DNA"/>
</dbReference>
<dbReference type="Proteomes" id="UP000249377">
    <property type="component" value="Unassembled WGS sequence"/>
</dbReference>
<dbReference type="SUPFAM" id="SSF53474">
    <property type="entry name" value="alpha/beta-Hydrolases"/>
    <property type="match status" value="1"/>
</dbReference>
<dbReference type="InterPro" id="IPR029058">
    <property type="entry name" value="AB_hydrolase_fold"/>
</dbReference>
<dbReference type="RefSeq" id="WP_112332917.1">
    <property type="nucleotide sequence ID" value="NZ_JADPHD010000003.1"/>
</dbReference>
<dbReference type="Gene3D" id="3.40.50.1820">
    <property type="entry name" value="alpha/beta hydrolase"/>
    <property type="match status" value="1"/>
</dbReference>
<dbReference type="PANTHER" id="PTHR48098:SF1">
    <property type="entry name" value="DIACYLGLYCEROL ACYLTRANSFERASE_MYCOLYLTRANSFERASE AG85A"/>
    <property type="match status" value="1"/>
</dbReference>
<organism evidence="1 2">
    <name type="scientific">Hydrogeniiclostridium mannosilyticum</name>
    <dbReference type="NCBI Taxonomy" id="2764322"/>
    <lineage>
        <taxon>Bacteria</taxon>
        <taxon>Bacillati</taxon>
        <taxon>Bacillota</taxon>
        <taxon>Clostridia</taxon>
        <taxon>Eubacteriales</taxon>
        <taxon>Acutalibacteraceae</taxon>
        <taxon>Hydrogeniiclostridium</taxon>
    </lineage>
</organism>
<keyword evidence="2" id="KW-1185">Reference proteome</keyword>
<reference evidence="1 2" key="1">
    <citation type="submission" date="2018-06" db="EMBL/GenBank/DDBJ databases">
        <title>Noncontiguous genome sequence of Ruminococcaceae bacterium ASD2818.</title>
        <authorList>
            <person name="Chaplin A.V."/>
            <person name="Sokolova S.R."/>
            <person name="Kochetkova T.O."/>
            <person name="Goltsov A.Y."/>
            <person name="Trofimov D.Y."/>
            <person name="Efimov B.A."/>
        </authorList>
    </citation>
    <scope>NUCLEOTIDE SEQUENCE [LARGE SCALE GENOMIC DNA]</scope>
    <source>
        <strain evidence="1 2">ASD2818</strain>
    </source>
</reference>
<evidence type="ECO:0000313" key="2">
    <source>
        <dbReference type="Proteomes" id="UP000249377"/>
    </source>
</evidence>
<dbReference type="PANTHER" id="PTHR48098">
    <property type="entry name" value="ENTEROCHELIN ESTERASE-RELATED"/>
    <property type="match status" value="1"/>
</dbReference>
<comment type="caution">
    <text evidence="1">The sequence shown here is derived from an EMBL/GenBank/DDBJ whole genome shotgun (WGS) entry which is preliminary data.</text>
</comment>
<dbReference type="GO" id="GO:0016747">
    <property type="term" value="F:acyltransferase activity, transferring groups other than amino-acyl groups"/>
    <property type="evidence" value="ECO:0007669"/>
    <property type="project" value="TreeGrafter"/>
</dbReference>
<proteinExistence type="predicted"/>
<name>A0A328UCK1_9FIRM</name>
<protein>
    <submittedName>
        <fullName evidence="1">Acetylesterase</fullName>
    </submittedName>
</protein>
<sequence>MAYFSGTVQSQVLQMKTGLNVITPVDILKDDRKYPVVYLLHGLSDNCYDWNENTQLTLLANTYGIAFIIPEVQRSFYTDMAYGLKYFTYVADELPQIAQRLFPISGRREDSYVMGLSMGGYGALKCVFLRPDRFAGCGAFSAACSLKACVQMADESQEKELKAAFGINLEHLEENELTTLAMQCISQGFQPDIFMTCGTDDFIYQMSVDFAAFLDKIGMPYEFQKWPGVHEWYLWNKSLHLACAHFFTKQQDDYCNIQ</sequence>
<dbReference type="AlphaFoldDB" id="A0A328UCK1"/>
<dbReference type="InterPro" id="IPR000801">
    <property type="entry name" value="Esterase-like"/>
</dbReference>
<accession>A0A328UCK1</accession>
<dbReference type="Pfam" id="PF00756">
    <property type="entry name" value="Esterase"/>
    <property type="match status" value="1"/>
</dbReference>
<gene>
    <name evidence="1" type="ORF">DPQ25_09450</name>
</gene>
<evidence type="ECO:0000313" key="1">
    <source>
        <dbReference type="EMBL" id="RAQ28534.1"/>
    </source>
</evidence>
<dbReference type="InterPro" id="IPR050583">
    <property type="entry name" value="Mycobacterial_A85_antigen"/>
</dbReference>